<dbReference type="PANTHER" id="PTHR43669:SF8">
    <property type="entry name" value="SHORT-CHAIN TYPE DEHYDROGENASE_REDUCTASE-RELATED"/>
    <property type="match status" value="1"/>
</dbReference>
<dbReference type="RefSeq" id="WP_187785061.1">
    <property type="nucleotide sequence ID" value="NZ_JACTVA010000023.1"/>
</dbReference>
<keyword evidence="4" id="KW-1185">Reference proteome</keyword>
<evidence type="ECO:0000256" key="2">
    <source>
        <dbReference type="ARBA" id="ARBA00023002"/>
    </source>
</evidence>
<dbReference type="PANTHER" id="PTHR43669">
    <property type="entry name" value="5-KETO-D-GLUCONATE 5-REDUCTASE"/>
    <property type="match status" value="1"/>
</dbReference>
<keyword evidence="2" id="KW-0560">Oxidoreductase</keyword>
<dbReference type="InterPro" id="IPR020904">
    <property type="entry name" value="Sc_DH/Rdtase_CS"/>
</dbReference>
<dbReference type="EMBL" id="JACTVA010000023">
    <property type="protein sequence ID" value="MBC9207899.1"/>
    <property type="molecule type" value="Genomic_DNA"/>
</dbReference>
<gene>
    <name evidence="3" type="ORF">IBL26_13725</name>
</gene>
<organism evidence="3 4">
    <name type="scientific">Teichococcus aerophilus</name>
    <dbReference type="NCBI Taxonomy" id="1224513"/>
    <lineage>
        <taxon>Bacteria</taxon>
        <taxon>Pseudomonadati</taxon>
        <taxon>Pseudomonadota</taxon>
        <taxon>Alphaproteobacteria</taxon>
        <taxon>Acetobacterales</taxon>
        <taxon>Roseomonadaceae</taxon>
        <taxon>Roseomonas</taxon>
    </lineage>
</organism>
<name>A0ABR7RMX0_9PROT</name>
<dbReference type="InterPro" id="IPR036291">
    <property type="entry name" value="NAD(P)-bd_dom_sf"/>
</dbReference>
<dbReference type="Proteomes" id="UP000626026">
    <property type="component" value="Unassembled WGS sequence"/>
</dbReference>
<comment type="similarity">
    <text evidence="1">Belongs to the short-chain dehydrogenases/reductases (SDR) family.</text>
</comment>
<dbReference type="SUPFAM" id="SSF51735">
    <property type="entry name" value="NAD(P)-binding Rossmann-fold domains"/>
    <property type="match status" value="1"/>
</dbReference>
<dbReference type="InterPro" id="IPR002347">
    <property type="entry name" value="SDR_fam"/>
</dbReference>
<reference evidence="3 4" key="1">
    <citation type="journal article" date="2013" name="Int. J. Syst. Evol. Microbiol.">
        <title>Roseomonas aerophila sp. nov., isolated from air.</title>
        <authorList>
            <person name="Kim S.J."/>
            <person name="Weon H.Y."/>
            <person name="Ahn J.H."/>
            <person name="Hong S.B."/>
            <person name="Seok S.J."/>
            <person name="Whang K.S."/>
            <person name="Kwon S.W."/>
        </authorList>
    </citation>
    <scope>NUCLEOTIDE SEQUENCE [LARGE SCALE GENOMIC DNA]</scope>
    <source>
        <strain evidence="3 4">NBRC 108923</strain>
    </source>
</reference>
<protein>
    <submittedName>
        <fullName evidence="3">3-ketoacyl-ACP reductase</fullName>
    </submittedName>
</protein>
<dbReference type="NCBIfam" id="NF009386">
    <property type="entry name" value="PRK12745.1"/>
    <property type="match status" value="1"/>
</dbReference>
<evidence type="ECO:0000256" key="1">
    <source>
        <dbReference type="ARBA" id="ARBA00006484"/>
    </source>
</evidence>
<dbReference type="PRINTS" id="PR00080">
    <property type="entry name" value="SDRFAMILY"/>
</dbReference>
<proteinExistence type="inferred from homology"/>
<accession>A0ABR7RMX0</accession>
<dbReference type="PROSITE" id="PS00061">
    <property type="entry name" value="ADH_SHORT"/>
    <property type="match status" value="1"/>
</dbReference>
<dbReference type="Pfam" id="PF13561">
    <property type="entry name" value="adh_short_C2"/>
    <property type="match status" value="1"/>
</dbReference>
<dbReference type="PRINTS" id="PR00081">
    <property type="entry name" value="GDHRDH"/>
</dbReference>
<comment type="caution">
    <text evidence="3">The sequence shown here is derived from an EMBL/GenBank/DDBJ whole genome shotgun (WGS) entry which is preliminary data.</text>
</comment>
<evidence type="ECO:0000313" key="3">
    <source>
        <dbReference type="EMBL" id="MBC9207899.1"/>
    </source>
</evidence>
<evidence type="ECO:0000313" key="4">
    <source>
        <dbReference type="Proteomes" id="UP000626026"/>
    </source>
</evidence>
<sequence>MSGLSGHRPVALVTGGRRGIGRAACVALAGRGFDILIADIAEDGAAETAAEVRAAGGECAFRQLDIADQASHTTFVEDAWSLTGGIDCLVNNAGVGALKRGDLLDVTPESWDRAMGVNARGSFFLTQAVARRMVAGDASGPRSIVFVSSANAVLASPDRGEYCASKAAISMLVKVFALRLAEHGIAVHEVRPGVIRTDLTAPVAEAYTRRIADGLSPIRRWGEAEDIGRAIAMLAAGDLPFSTGDALHIDGGLHLGRL</sequence>
<dbReference type="Gene3D" id="3.40.50.720">
    <property type="entry name" value="NAD(P)-binding Rossmann-like Domain"/>
    <property type="match status" value="1"/>
</dbReference>